<feature type="domain" description="Glyceraldehyde 3-phosphate dehydrogenase catalytic" evidence="2">
    <location>
        <begin position="3"/>
        <end position="61"/>
    </location>
</feature>
<dbReference type="AlphaFoldDB" id="A0A381VWL5"/>
<keyword evidence="1" id="KW-0560">Oxidoreductase</keyword>
<evidence type="ECO:0000313" key="3">
    <source>
        <dbReference type="EMBL" id="SVA44699.1"/>
    </source>
</evidence>
<protein>
    <recommendedName>
        <fullName evidence="2">Glyceraldehyde 3-phosphate dehydrogenase catalytic domain-containing protein</fullName>
    </recommendedName>
</protein>
<dbReference type="Gene3D" id="3.30.360.10">
    <property type="entry name" value="Dihydrodipicolinate Reductase, domain 2"/>
    <property type="match status" value="1"/>
</dbReference>
<dbReference type="EMBL" id="UINC01010013">
    <property type="protein sequence ID" value="SVA44699.1"/>
    <property type="molecule type" value="Genomic_DNA"/>
</dbReference>
<dbReference type="PANTHER" id="PTHR43148">
    <property type="entry name" value="GLYCERALDEHYDE-3-PHOSPHATE DEHYDROGENASE 2"/>
    <property type="match status" value="1"/>
</dbReference>
<organism evidence="3">
    <name type="scientific">marine metagenome</name>
    <dbReference type="NCBI Taxonomy" id="408172"/>
    <lineage>
        <taxon>unclassified sequences</taxon>
        <taxon>metagenomes</taxon>
        <taxon>ecological metagenomes</taxon>
    </lineage>
</organism>
<dbReference type="InterPro" id="IPR020829">
    <property type="entry name" value="GlycerAld_3-P_DH_cat"/>
</dbReference>
<proteinExistence type="predicted"/>
<reference evidence="3" key="1">
    <citation type="submission" date="2018-05" db="EMBL/GenBank/DDBJ databases">
        <authorList>
            <person name="Lanie J.A."/>
            <person name="Ng W.-L."/>
            <person name="Kazmierczak K.M."/>
            <person name="Andrzejewski T.M."/>
            <person name="Davidsen T.M."/>
            <person name="Wayne K.J."/>
            <person name="Tettelin H."/>
            <person name="Glass J.I."/>
            <person name="Rusch D."/>
            <person name="Podicherti R."/>
            <person name="Tsui H.-C.T."/>
            <person name="Winkler M.E."/>
        </authorList>
    </citation>
    <scope>NUCLEOTIDE SEQUENCE</scope>
</reference>
<dbReference type="Pfam" id="PF02800">
    <property type="entry name" value="Gp_dh_C"/>
    <property type="match status" value="1"/>
</dbReference>
<accession>A0A381VWL5</accession>
<dbReference type="InterPro" id="IPR020831">
    <property type="entry name" value="GlycerAld/Erythrose_P_DH"/>
</dbReference>
<evidence type="ECO:0000259" key="2">
    <source>
        <dbReference type="Pfam" id="PF02800"/>
    </source>
</evidence>
<sequence length="84" mass="9343">TPDVINQAYIDASEGSLNGILDFTLEPLVSSDYRKNQFSCVIDGLSTITLGNNMVKVVGWYDNEWGYSLRTIDMARYVAAKGFN</sequence>
<dbReference type="SUPFAM" id="SSF55347">
    <property type="entry name" value="Glyceraldehyde-3-phosphate dehydrogenase-like, C-terminal domain"/>
    <property type="match status" value="1"/>
</dbReference>
<evidence type="ECO:0000256" key="1">
    <source>
        <dbReference type="ARBA" id="ARBA00023002"/>
    </source>
</evidence>
<feature type="non-terminal residue" evidence="3">
    <location>
        <position position="1"/>
    </location>
</feature>
<dbReference type="GO" id="GO:0016620">
    <property type="term" value="F:oxidoreductase activity, acting on the aldehyde or oxo group of donors, NAD or NADP as acceptor"/>
    <property type="evidence" value="ECO:0007669"/>
    <property type="project" value="InterPro"/>
</dbReference>
<gene>
    <name evidence="3" type="ORF">METZ01_LOCUS97553</name>
</gene>
<name>A0A381VWL5_9ZZZZ</name>